<keyword evidence="2" id="KW-0418">Kinase</keyword>
<dbReference type="GO" id="GO:0004672">
    <property type="term" value="F:protein kinase activity"/>
    <property type="evidence" value="ECO:0007669"/>
    <property type="project" value="InterPro"/>
</dbReference>
<keyword evidence="3" id="KW-1185">Reference proteome</keyword>
<feature type="domain" description="Protein kinase" evidence="1">
    <location>
        <begin position="61"/>
        <end position="331"/>
    </location>
</feature>
<organism evidence="2 3">
    <name type="scientific">Mycena rosella</name>
    <name type="common">Pink bonnet</name>
    <name type="synonym">Agaricus rosellus</name>
    <dbReference type="NCBI Taxonomy" id="1033263"/>
    <lineage>
        <taxon>Eukaryota</taxon>
        <taxon>Fungi</taxon>
        <taxon>Dikarya</taxon>
        <taxon>Basidiomycota</taxon>
        <taxon>Agaricomycotina</taxon>
        <taxon>Agaricomycetes</taxon>
        <taxon>Agaricomycetidae</taxon>
        <taxon>Agaricales</taxon>
        <taxon>Marasmiineae</taxon>
        <taxon>Mycenaceae</taxon>
        <taxon>Mycena</taxon>
    </lineage>
</organism>
<comment type="caution">
    <text evidence="2">The sequence shown here is derived from an EMBL/GenBank/DDBJ whole genome shotgun (WGS) entry which is preliminary data.</text>
</comment>
<dbReference type="Pfam" id="PF00069">
    <property type="entry name" value="Pkinase"/>
    <property type="match status" value="1"/>
</dbReference>
<gene>
    <name evidence="2" type="ORF">B0H17DRAFT_1028398</name>
</gene>
<reference evidence="2" key="1">
    <citation type="submission" date="2023-03" db="EMBL/GenBank/DDBJ databases">
        <title>Massive genome expansion in bonnet fungi (Mycena s.s.) driven by repeated elements and novel gene families across ecological guilds.</title>
        <authorList>
            <consortium name="Lawrence Berkeley National Laboratory"/>
            <person name="Harder C.B."/>
            <person name="Miyauchi S."/>
            <person name="Viragh M."/>
            <person name="Kuo A."/>
            <person name="Thoen E."/>
            <person name="Andreopoulos B."/>
            <person name="Lu D."/>
            <person name="Skrede I."/>
            <person name="Drula E."/>
            <person name="Henrissat B."/>
            <person name="Morin E."/>
            <person name="Kohler A."/>
            <person name="Barry K."/>
            <person name="LaButti K."/>
            <person name="Morin E."/>
            <person name="Salamov A."/>
            <person name="Lipzen A."/>
            <person name="Mereny Z."/>
            <person name="Hegedus B."/>
            <person name="Baldrian P."/>
            <person name="Stursova M."/>
            <person name="Weitz H."/>
            <person name="Taylor A."/>
            <person name="Grigoriev I.V."/>
            <person name="Nagy L.G."/>
            <person name="Martin F."/>
            <person name="Kauserud H."/>
        </authorList>
    </citation>
    <scope>NUCLEOTIDE SEQUENCE</scope>
    <source>
        <strain evidence="2">CBHHK067</strain>
    </source>
</reference>
<evidence type="ECO:0000313" key="3">
    <source>
        <dbReference type="Proteomes" id="UP001221757"/>
    </source>
</evidence>
<name>A0AAD7H167_MYCRO</name>
<sequence length="331" mass="38309">MSATVYPGQRPFSFADLPATLEAPSQPSGWIPCDDFDENDRPPWTFWVKWDANLRERGFAFDFEQVLDDESFPVLAPPWHAFARRLSDNESVLVKYTRKSKFPQEGHLVQRLIAEPLRSHPHNRTPYIAVIDLGPEAWLLLSPLCGSISGDPFPIPKLTRAEDFLDFFEQITQAIHFLHSNGIAHCDLYYANLLMQRPARRPYQWYLMDFGSAVFYDPTDPLAVRPLIDGKHRTARRDSPDYQRGGTFDPFAFDVHCWGHWITILCKEVKFDFPALQELAQEMTHLDPHMRPSLDVVLKRLTGDISDFRTLLSDGVRWDITHWPRDTWSAV</sequence>
<dbReference type="AlphaFoldDB" id="A0AAD7H167"/>
<dbReference type="Proteomes" id="UP001221757">
    <property type="component" value="Unassembled WGS sequence"/>
</dbReference>
<keyword evidence="2" id="KW-0808">Transferase</keyword>
<dbReference type="EMBL" id="JARKIE010000002">
    <property type="protein sequence ID" value="KAJ7709584.1"/>
    <property type="molecule type" value="Genomic_DNA"/>
</dbReference>
<evidence type="ECO:0000259" key="1">
    <source>
        <dbReference type="PROSITE" id="PS50011"/>
    </source>
</evidence>
<dbReference type="SUPFAM" id="SSF56112">
    <property type="entry name" value="Protein kinase-like (PK-like)"/>
    <property type="match status" value="1"/>
</dbReference>
<dbReference type="Gene3D" id="1.10.510.10">
    <property type="entry name" value="Transferase(Phosphotransferase) domain 1"/>
    <property type="match status" value="1"/>
</dbReference>
<protein>
    <submittedName>
        <fullName evidence="2">Kinase-like domain-containing protein</fullName>
    </submittedName>
</protein>
<dbReference type="SMART" id="SM00220">
    <property type="entry name" value="S_TKc"/>
    <property type="match status" value="1"/>
</dbReference>
<evidence type="ECO:0000313" key="2">
    <source>
        <dbReference type="EMBL" id="KAJ7709584.1"/>
    </source>
</evidence>
<dbReference type="InterPro" id="IPR011009">
    <property type="entry name" value="Kinase-like_dom_sf"/>
</dbReference>
<dbReference type="InterPro" id="IPR000719">
    <property type="entry name" value="Prot_kinase_dom"/>
</dbReference>
<accession>A0AAD7H167</accession>
<proteinExistence type="predicted"/>
<dbReference type="GO" id="GO:0005524">
    <property type="term" value="F:ATP binding"/>
    <property type="evidence" value="ECO:0007669"/>
    <property type="project" value="InterPro"/>
</dbReference>
<dbReference type="PROSITE" id="PS50011">
    <property type="entry name" value="PROTEIN_KINASE_DOM"/>
    <property type="match status" value="1"/>
</dbReference>